<comment type="caution">
    <text evidence="2">The sequence shown here is derived from an EMBL/GenBank/DDBJ whole genome shotgun (WGS) entry which is preliminary data.</text>
</comment>
<evidence type="ECO:0000313" key="2">
    <source>
        <dbReference type="EMBL" id="MDJ1482272.1"/>
    </source>
</evidence>
<dbReference type="CDD" id="cd00093">
    <property type="entry name" value="HTH_XRE"/>
    <property type="match status" value="1"/>
</dbReference>
<sequence length="77" mass="8803">MDLQNIGTRIYHLRTEILQLSQRDFSHLLGMGQGNISKVEKGQSLPSCFFLWSLYNTYQINVNWVLSGEGEVKVNEG</sequence>
<dbReference type="Pfam" id="PF01381">
    <property type="entry name" value="HTH_3"/>
    <property type="match status" value="1"/>
</dbReference>
<dbReference type="Gene3D" id="1.10.260.40">
    <property type="entry name" value="lambda repressor-like DNA-binding domains"/>
    <property type="match status" value="1"/>
</dbReference>
<dbReference type="InterPro" id="IPR001387">
    <property type="entry name" value="Cro/C1-type_HTH"/>
</dbReference>
<dbReference type="Proteomes" id="UP001241110">
    <property type="component" value="Unassembled WGS sequence"/>
</dbReference>
<feature type="domain" description="HTH cro/C1-type" evidence="1">
    <location>
        <begin position="10"/>
        <end position="65"/>
    </location>
</feature>
<organism evidence="2 3">
    <name type="scientific">Xanthocytophaga flava</name>
    <dbReference type="NCBI Taxonomy" id="3048013"/>
    <lineage>
        <taxon>Bacteria</taxon>
        <taxon>Pseudomonadati</taxon>
        <taxon>Bacteroidota</taxon>
        <taxon>Cytophagia</taxon>
        <taxon>Cytophagales</taxon>
        <taxon>Rhodocytophagaceae</taxon>
        <taxon>Xanthocytophaga</taxon>
    </lineage>
</organism>
<dbReference type="SUPFAM" id="SSF47413">
    <property type="entry name" value="lambda repressor-like DNA-binding domains"/>
    <property type="match status" value="1"/>
</dbReference>
<accession>A0AAE3QMV8</accession>
<evidence type="ECO:0000313" key="3">
    <source>
        <dbReference type="Proteomes" id="UP001241110"/>
    </source>
</evidence>
<name>A0AAE3QMV8_9BACT</name>
<evidence type="ECO:0000259" key="1">
    <source>
        <dbReference type="PROSITE" id="PS50943"/>
    </source>
</evidence>
<dbReference type="GO" id="GO:0003677">
    <property type="term" value="F:DNA binding"/>
    <property type="evidence" value="ECO:0007669"/>
    <property type="project" value="InterPro"/>
</dbReference>
<protein>
    <submittedName>
        <fullName evidence="2">Helix-turn-helix transcriptional regulator</fullName>
    </submittedName>
</protein>
<dbReference type="PROSITE" id="PS50943">
    <property type="entry name" value="HTH_CROC1"/>
    <property type="match status" value="1"/>
</dbReference>
<dbReference type="EMBL" id="JASJOS010000007">
    <property type="protein sequence ID" value="MDJ1482272.1"/>
    <property type="molecule type" value="Genomic_DNA"/>
</dbReference>
<reference evidence="2" key="1">
    <citation type="submission" date="2023-05" db="EMBL/GenBank/DDBJ databases">
        <authorList>
            <person name="Zhang X."/>
        </authorList>
    </citation>
    <scope>NUCLEOTIDE SEQUENCE</scope>
    <source>
        <strain evidence="2">YF14B1</strain>
    </source>
</reference>
<dbReference type="InterPro" id="IPR010982">
    <property type="entry name" value="Lambda_DNA-bd_dom_sf"/>
</dbReference>
<proteinExistence type="predicted"/>
<gene>
    <name evidence="2" type="ORF">QNI16_17335</name>
</gene>
<dbReference type="RefSeq" id="WP_313981166.1">
    <property type="nucleotide sequence ID" value="NZ_JASJOS010000007.1"/>
</dbReference>
<dbReference type="AlphaFoldDB" id="A0AAE3QMV8"/>